<dbReference type="PANTHER" id="PTHR13742:SF17">
    <property type="entry name" value="RE32990P-RELATED"/>
    <property type="match status" value="1"/>
</dbReference>
<dbReference type="Gene3D" id="1.10.472.140">
    <property type="match status" value="1"/>
</dbReference>
<proteinExistence type="predicted"/>
<accession>A0ABQ9JFE8</accession>
<protein>
    <submittedName>
        <fullName evidence="1">Uncharacterized protein</fullName>
    </submittedName>
</protein>
<dbReference type="InterPro" id="IPR028309">
    <property type="entry name" value="RB_fam"/>
</dbReference>
<evidence type="ECO:0000313" key="1">
    <source>
        <dbReference type="EMBL" id="KAJ8976412.1"/>
    </source>
</evidence>
<dbReference type="Proteomes" id="UP001162164">
    <property type="component" value="Unassembled WGS sequence"/>
</dbReference>
<organism evidence="1 2">
    <name type="scientific">Molorchus minor</name>
    <dbReference type="NCBI Taxonomy" id="1323400"/>
    <lineage>
        <taxon>Eukaryota</taxon>
        <taxon>Metazoa</taxon>
        <taxon>Ecdysozoa</taxon>
        <taxon>Arthropoda</taxon>
        <taxon>Hexapoda</taxon>
        <taxon>Insecta</taxon>
        <taxon>Pterygota</taxon>
        <taxon>Neoptera</taxon>
        <taxon>Endopterygota</taxon>
        <taxon>Coleoptera</taxon>
        <taxon>Polyphaga</taxon>
        <taxon>Cucujiformia</taxon>
        <taxon>Chrysomeloidea</taxon>
        <taxon>Cerambycidae</taxon>
        <taxon>Lamiinae</taxon>
        <taxon>Monochamini</taxon>
        <taxon>Molorchus</taxon>
    </lineage>
</organism>
<gene>
    <name evidence="1" type="ORF">NQ317_005331</name>
</gene>
<dbReference type="EMBL" id="JAPWTJ010000679">
    <property type="protein sequence ID" value="KAJ8976412.1"/>
    <property type="molecule type" value="Genomic_DNA"/>
</dbReference>
<comment type="caution">
    <text evidence="1">The sequence shown here is derived from an EMBL/GenBank/DDBJ whole genome shotgun (WGS) entry which is preliminary data.</text>
</comment>
<keyword evidence="2" id="KW-1185">Reference proteome</keyword>
<evidence type="ECO:0000313" key="2">
    <source>
        <dbReference type="Proteomes" id="UP001162164"/>
    </source>
</evidence>
<sequence>MELIKSYHLLYACIDLAFKNAFMAYREDLLNPEFEMLPSDWGRPHFVMPSEPPCLIGYLCKCSSMLTDAMHMKMYTLKEMILGFIKNNTLAADPINLTGLFSTEVFVLNFKNIVNAYEVQLLKKDFDERIFFRQLLEQQSNIGVRVSLFCDSGENGILESPIRREVLMARNGEMQVTKREFVGNRGTDITASIDRISSQKGNTIA</sequence>
<dbReference type="PANTHER" id="PTHR13742">
    <property type="entry name" value="RETINOBLASTOMA-ASSOCIATED PROTEIN RB -RELATED"/>
    <property type="match status" value="1"/>
</dbReference>
<reference evidence="1" key="1">
    <citation type="journal article" date="2023" name="Insect Mol. Biol.">
        <title>Genome sequencing provides insights into the evolution of gene families encoding plant cell wall-degrading enzymes in longhorned beetles.</title>
        <authorList>
            <person name="Shin N.R."/>
            <person name="Okamura Y."/>
            <person name="Kirsch R."/>
            <person name="Pauchet Y."/>
        </authorList>
    </citation>
    <scope>NUCLEOTIDE SEQUENCE</scope>
    <source>
        <strain evidence="1">MMC_N1</strain>
    </source>
</reference>
<name>A0ABQ9JFE8_9CUCU</name>